<proteinExistence type="predicted"/>
<evidence type="ECO:0000256" key="1">
    <source>
        <dbReference type="ARBA" id="ARBA00004370"/>
    </source>
</evidence>
<feature type="chain" id="PRO_5006936398" description="Bacterial surface antigen (D15) domain-containing protein" evidence="4">
    <location>
        <begin position="23"/>
        <end position="605"/>
    </location>
</feature>
<sequence>MRRWGLVVIGAALLSSAPGAGAMNKLDFRLQNASGPALLERLRDASLLAQLPEDGSEPAQDVFAAALSDYTRLVEALYAQGYYSASVRILIDGREAALIEPLSVPDRIGRVDVVIDPGRPFRFGQVSVAPLAPGDAPVSEFNRGAPALATVVRDAAQGAVTGWREAGHAKAAISGQSITARHGDARLDVAVDVSPGPRVSFGDVVVTGETDVKPGRVRQIAGIPRGAVFAPGEVEDAAERLRRTGTFRSVDLTEGEAVGADGSMDIRIDVVDRKPRRFGAGIELSSLEGLTLSGFWLHRNFFGGAERFRFDAEISQLGGTESGPDYSLNTRLEKPAVYGAETLAYAEAGLSYSDEPDFIEEKANLGIGVSRTFSDRLQGELGIALSYSRVTDRYLPKLPNGEYPTRELTVFSIPFALTYDARDNQVNPTEGYYLRTELEPFTEFDSGENGARLYFDARTYRAFGEDDGLVLAGRAQLGALFGPSAQDAPPDYLFYSGGGGTVRGQPFESLDVDYGGTRLGGRSFAGLSGEARVKLSDTFGVVAFADAGYVGPESLVDGSGDWHAGAGLGLRYNTVVGPIRLDVAGPVAGETGDGVQFYLGIGQAF</sequence>
<feature type="domain" description="Bacterial surface antigen (D15)" evidence="5">
    <location>
        <begin position="300"/>
        <end position="605"/>
    </location>
</feature>
<evidence type="ECO:0000256" key="2">
    <source>
        <dbReference type="ARBA" id="ARBA00022452"/>
    </source>
</evidence>
<feature type="signal peptide" evidence="4">
    <location>
        <begin position="1"/>
        <end position="22"/>
    </location>
</feature>
<dbReference type="AlphaFoldDB" id="A0A0W7WK84"/>
<dbReference type="GO" id="GO:0019867">
    <property type="term" value="C:outer membrane"/>
    <property type="evidence" value="ECO:0007669"/>
    <property type="project" value="InterPro"/>
</dbReference>
<evidence type="ECO:0000313" key="7">
    <source>
        <dbReference type="Proteomes" id="UP000054396"/>
    </source>
</evidence>
<dbReference type="RefSeq" id="WP_058861651.1">
    <property type="nucleotide sequence ID" value="NZ_LPXO01000004.1"/>
</dbReference>
<dbReference type="InterPro" id="IPR000184">
    <property type="entry name" value="Bac_surfAg_D15"/>
</dbReference>
<gene>
    <name evidence="6" type="ORF">AVJ23_07970</name>
</gene>
<keyword evidence="4" id="KW-0732">Signal</keyword>
<dbReference type="InterPro" id="IPR039910">
    <property type="entry name" value="D15-like"/>
</dbReference>
<name>A0A0W7WK84_9RHOB</name>
<evidence type="ECO:0000256" key="3">
    <source>
        <dbReference type="ARBA" id="ARBA00023136"/>
    </source>
</evidence>
<dbReference type="OrthoDB" id="9769707at2"/>
<dbReference type="Proteomes" id="UP000054396">
    <property type="component" value="Unassembled WGS sequence"/>
</dbReference>
<evidence type="ECO:0000259" key="5">
    <source>
        <dbReference type="Pfam" id="PF01103"/>
    </source>
</evidence>
<keyword evidence="7" id="KW-1185">Reference proteome</keyword>
<evidence type="ECO:0000256" key="4">
    <source>
        <dbReference type="SAM" id="SignalP"/>
    </source>
</evidence>
<dbReference type="EMBL" id="LPXO01000004">
    <property type="protein sequence ID" value="KUF10987.1"/>
    <property type="molecule type" value="Genomic_DNA"/>
</dbReference>
<reference evidence="6 7" key="1">
    <citation type="submission" date="2015-12" db="EMBL/GenBank/DDBJ databases">
        <authorList>
            <person name="Shamseldin A."/>
            <person name="Moawad H."/>
            <person name="Abd El-Rahim W.M."/>
            <person name="Sadowsky M.J."/>
        </authorList>
    </citation>
    <scope>NUCLEOTIDE SEQUENCE [LARGE SCALE GENOMIC DNA]</scope>
    <source>
        <strain evidence="6 7">SJ5A-1</strain>
    </source>
</reference>
<organism evidence="6 7">
    <name type="scientific">Pseudoponticoccus marisrubri</name>
    <dbReference type="NCBI Taxonomy" id="1685382"/>
    <lineage>
        <taxon>Bacteria</taxon>
        <taxon>Pseudomonadati</taxon>
        <taxon>Pseudomonadota</taxon>
        <taxon>Alphaproteobacteria</taxon>
        <taxon>Rhodobacterales</taxon>
        <taxon>Roseobacteraceae</taxon>
        <taxon>Pseudoponticoccus</taxon>
    </lineage>
</organism>
<comment type="caution">
    <text evidence="6">The sequence shown here is derived from an EMBL/GenBank/DDBJ whole genome shotgun (WGS) entry which is preliminary data.</text>
</comment>
<keyword evidence="3" id="KW-0472">Membrane</keyword>
<comment type="subcellular location">
    <subcellularLocation>
        <location evidence="1">Membrane</location>
    </subcellularLocation>
</comment>
<keyword evidence="2" id="KW-1134">Transmembrane beta strand</keyword>
<dbReference type="STRING" id="1685382.AVJ23_07970"/>
<dbReference type="Gene3D" id="3.10.20.310">
    <property type="entry name" value="membrane protein fhac"/>
    <property type="match status" value="1"/>
</dbReference>
<dbReference type="PANTHER" id="PTHR12815:SF42">
    <property type="entry name" value="BACTERIAL SURFACE ANTIGEN (D15) DOMAIN-CONTAINING PROTEIN"/>
    <property type="match status" value="1"/>
</dbReference>
<dbReference type="Pfam" id="PF01103">
    <property type="entry name" value="Omp85"/>
    <property type="match status" value="1"/>
</dbReference>
<accession>A0A0W7WK84</accession>
<dbReference type="PANTHER" id="PTHR12815">
    <property type="entry name" value="SORTING AND ASSEMBLY MACHINERY SAMM50 PROTEIN FAMILY MEMBER"/>
    <property type="match status" value="1"/>
</dbReference>
<evidence type="ECO:0000313" key="6">
    <source>
        <dbReference type="EMBL" id="KUF10987.1"/>
    </source>
</evidence>
<protein>
    <recommendedName>
        <fullName evidence="5">Bacterial surface antigen (D15) domain-containing protein</fullName>
    </recommendedName>
</protein>
<keyword evidence="2" id="KW-0812">Transmembrane</keyword>
<dbReference type="Gene3D" id="2.40.160.50">
    <property type="entry name" value="membrane protein fhac: a member of the omp85/tpsb transporter family"/>
    <property type="match status" value="1"/>
</dbReference>